<sequence>MPGPTPEVSVEVLDAALRDGATVIDVREAGEYVEGHVPGAHLVPMGQLPARMHELDRTAPVYVVCASGNRSAAMTDLLTASGFDAVSVAGGTRGWLQSGRAVVPGPRPTA</sequence>
<dbReference type="RefSeq" id="WP_135078662.1">
    <property type="nucleotide sequence ID" value="NZ_CP038267.1"/>
</dbReference>
<gene>
    <name evidence="2" type="ORF">EXE57_14485</name>
</gene>
<proteinExistence type="predicted"/>
<evidence type="ECO:0000259" key="1">
    <source>
        <dbReference type="PROSITE" id="PS50206"/>
    </source>
</evidence>
<organism evidence="2 3">
    <name type="scientific">Nocardioides euryhalodurans</name>
    <dbReference type="NCBI Taxonomy" id="2518370"/>
    <lineage>
        <taxon>Bacteria</taxon>
        <taxon>Bacillati</taxon>
        <taxon>Actinomycetota</taxon>
        <taxon>Actinomycetes</taxon>
        <taxon>Propionibacteriales</taxon>
        <taxon>Nocardioidaceae</taxon>
        <taxon>Nocardioides</taxon>
    </lineage>
</organism>
<dbReference type="Proteomes" id="UP000294894">
    <property type="component" value="Chromosome"/>
</dbReference>
<feature type="domain" description="Rhodanese" evidence="1">
    <location>
        <begin position="17"/>
        <end position="104"/>
    </location>
</feature>
<name>A0A4P7GMT1_9ACTN</name>
<dbReference type="SUPFAM" id="SSF52821">
    <property type="entry name" value="Rhodanese/Cell cycle control phosphatase"/>
    <property type="match status" value="1"/>
</dbReference>
<dbReference type="OrthoDB" id="9800872at2"/>
<keyword evidence="3" id="KW-1185">Reference proteome</keyword>
<dbReference type="InterPro" id="IPR001763">
    <property type="entry name" value="Rhodanese-like_dom"/>
</dbReference>
<dbReference type="PANTHER" id="PTHR43031:SF1">
    <property type="entry name" value="PYRIDINE NUCLEOTIDE-DISULPHIDE OXIDOREDUCTASE"/>
    <property type="match status" value="1"/>
</dbReference>
<reference evidence="2 3" key="1">
    <citation type="submission" date="2019-03" db="EMBL/GenBank/DDBJ databases">
        <title>Three New Species of Nocardioides, Nocardioides euryhalodurans sp. nov., Nocardioides seonyuensis sp. nov. and Nocardioides eburneoflavus sp. nov., Iolated from Soil.</title>
        <authorList>
            <person name="Roh S.G."/>
            <person name="Lee C."/>
            <person name="Kim M.-K."/>
            <person name="Kim S.B."/>
        </authorList>
    </citation>
    <scope>NUCLEOTIDE SEQUENCE [LARGE SCALE GENOMIC DNA]</scope>
    <source>
        <strain evidence="2 3">MMS17-SY117</strain>
    </source>
</reference>
<evidence type="ECO:0000313" key="2">
    <source>
        <dbReference type="EMBL" id="QBR93333.1"/>
    </source>
</evidence>
<dbReference type="KEGG" id="noy:EXE57_14485"/>
<accession>A0A4P7GMT1</accession>
<dbReference type="CDD" id="cd00158">
    <property type="entry name" value="RHOD"/>
    <property type="match status" value="1"/>
</dbReference>
<dbReference type="SMART" id="SM00450">
    <property type="entry name" value="RHOD"/>
    <property type="match status" value="1"/>
</dbReference>
<evidence type="ECO:0000313" key="3">
    <source>
        <dbReference type="Proteomes" id="UP000294894"/>
    </source>
</evidence>
<dbReference type="InterPro" id="IPR050229">
    <property type="entry name" value="GlpE_sulfurtransferase"/>
</dbReference>
<dbReference type="PROSITE" id="PS50206">
    <property type="entry name" value="RHODANESE_3"/>
    <property type="match status" value="1"/>
</dbReference>
<dbReference type="EMBL" id="CP038267">
    <property type="protein sequence ID" value="QBR93333.1"/>
    <property type="molecule type" value="Genomic_DNA"/>
</dbReference>
<dbReference type="InterPro" id="IPR036873">
    <property type="entry name" value="Rhodanese-like_dom_sf"/>
</dbReference>
<dbReference type="Pfam" id="PF00581">
    <property type="entry name" value="Rhodanese"/>
    <property type="match status" value="1"/>
</dbReference>
<dbReference type="AlphaFoldDB" id="A0A4P7GMT1"/>
<dbReference type="PANTHER" id="PTHR43031">
    <property type="entry name" value="FAD-DEPENDENT OXIDOREDUCTASE"/>
    <property type="match status" value="1"/>
</dbReference>
<dbReference type="Gene3D" id="3.40.250.10">
    <property type="entry name" value="Rhodanese-like domain"/>
    <property type="match status" value="1"/>
</dbReference>
<protein>
    <submittedName>
        <fullName evidence="2">Rhodanese-like domain-containing protein</fullName>
    </submittedName>
</protein>